<dbReference type="SUPFAM" id="SSF56784">
    <property type="entry name" value="HAD-like"/>
    <property type="match status" value="1"/>
</dbReference>
<feature type="region of interest" description="Disordered" evidence="1">
    <location>
        <begin position="172"/>
        <end position="216"/>
    </location>
</feature>
<evidence type="ECO:0000313" key="3">
    <source>
        <dbReference type="Proteomes" id="UP000019335"/>
    </source>
</evidence>
<dbReference type="OrthoDB" id="407888at2759"/>
<dbReference type="InterPro" id="IPR036412">
    <property type="entry name" value="HAD-like_sf"/>
</dbReference>
<dbReference type="Proteomes" id="UP000019335">
    <property type="component" value="Chromosome 14"/>
</dbReference>
<name>W7TE24_9STRA</name>
<dbReference type="InterPro" id="IPR023214">
    <property type="entry name" value="HAD_sf"/>
</dbReference>
<sequence>MLHFSSRLHNLHRVLGFCCMLESSSKHFLGSLVLAFLCCLMVETSPHDSSIDAGAHIAELKHLAHCMAVRLLCLHRQHEKREKEQQQQEEGTHQGSFPPRCVFSDLDGTLLHFGGNLLKESYEILPFDGAEKEALSIFKDIGRREMAGQPSTQHEEEHAAVSLGPLWGSAPPSQATCLHSSSELSADSQVPSPPASSSPPAPPCVGRTGSSAPAPRYVTLRYQPDGTTRTCIELPSLSSGPGYISVRTLELVQAIRREGCLFVLLTGARSSTYLMRRRTGLPVVDYECIEGGGRLIHDPNARLDLASDAHSEGHEGWDRTWKEAVGPLQGLWGLYEELKGEGWGVDGRDYYTSFRVDTRGKMGEQWEGVKSRLPALGLSSSFNLGKADIYPRTSGKATALSRLLPRLFLHPSQCVVLFDDDNDLGMADVCASGRRIAVSITHPSVQAYVNADPRVETVTRPGILGSEEALERVLASLV</sequence>
<reference evidence="2 3" key="1">
    <citation type="journal article" date="2014" name="Mol. Plant">
        <title>Chromosome Scale Genome Assembly and Transcriptome Profiling of Nannochloropsis gaditana in Nitrogen Depletion.</title>
        <authorList>
            <person name="Corteggiani Carpinelli E."/>
            <person name="Telatin A."/>
            <person name="Vitulo N."/>
            <person name="Forcato C."/>
            <person name="D'Angelo M."/>
            <person name="Schiavon R."/>
            <person name="Vezzi A."/>
            <person name="Giacometti G.M."/>
            <person name="Morosinotto T."/>
            <person name="Valle G."/>
        </authorList>
    </citation>
    <scope>NUCLEOTIDE SEQUENCE [LARGE SCALE GENOMIC DNA]</scope>
    <source>
        <strain evidence="2 3">B-31</strain>
    </source>
</reference>
<proteinExistence type="predicted"/>
<evidence type="ECO:0000256" key="1">
    <source>
        <dbReference type="SAM" id="MobiDB-lite"/>
    </source>
</evidence>
<keyword evidence="3" id="KW-1185">Reference proteome</keyword>
<dbReference type="AlphaFoldDB" id="W7TE24"/>
<accession>W7TE24</accession>
<dbReference type="EMBL" id="AZIL01001230">
    <property type="protein sequence ID" value="EWM24462.1"/>
    <property type="molecule type" value="Genomic_DNA"/>
</dbReference>
<dbReference type="Gene3D" id="3.40.50.1000">
    <property type="entry name" value="HAD superfamily/HAD-like"/>
    <property type="match status" value="1"/>
</dbReference>
<gene>
    <name evidence="2" type="ORF">Naga_100301g5</name>
</gene>
<feature type="compositionally biased region" description="Pro residues" evidence="1">
    <location>
        <begin position="191"/>
        <end position="203"/>
    </location>
</feature>
<organism evidence="2 3">
    <name type="scientific">Nannochloropsis gaditana</name>
    <dbReference type="NCBI Taxonomy" id="72520"/>
    <lineage>
        <taxon>Eukaryota</taxon>
        <taxon>Sar</taxon>
        <taxon>Stramenopiles</taxon>
        <taxon>Ochrophyta</taxon>
        <taxon>Eustigmatophyceae</taxon>
        <taxon>Eustigmatales</taxon>
        <taxon>Monodopsidaceae</taxon>
        <taxon>Nannochloropsis</taxon>
    </lineage>
</organism>
<protein>
    <submittedName>
        <fullName evidence="2">HAD-like domain protein</fullName>
    </submittedName>
</protein>
<comment type="caution">
    <text evidence="2">The sequence shown here is derived from an EMBL/GenBank/DDBJ whole genome shotgun (WGS) entry which is preliminary data.</text>
</comment>
<evidence type="ECO:0000313" key="2">
    <source>
        <dbReference type="EMBL" id="EWM24462.1"/>
    </source>
</evidence>
<feature type="compositionally biased region" description="Polar residues" evidence="1">
    <location>
        <begin position="172"/>
        <end position="190"/>
    </location>
</feature>